<gene>
    <name evidence="4" type="ORF">AMC81_PB00206</name>
</gene>
<evidence type="ECO:0000313" key="4">
    <source>
        <dbReference type="EMBL" id="ANL87343.1"/>
    </source>
</evidence>
<keyword evidence="5" id="KW-1185">Reference proteome</keyword>
<organism evidence="4 5">
    <name type="scientific">Rhizobium phaseoli</name>
    <dbReference type="NCBI Taxonomy" id="396"/>
    <lineage>
        <taxon>Bacteria</taxon>
        <taxon>Pseudomonadati</taxon>
        <taxon>Pseudomonadota</taxon>
        <taxon>Alphaproteobacteria</taxon>
        <taxon>Hyphomicrobiales</taxon>
        <taxon>Rhizobiaceae</taxon>
        <taxon>Rhizobium/Agrobacterium group</taxon>
        <taxon>Rhizobium</taxon>
    </lineage>
</organism>
<dbReference type="Pfam" id="PF00571">
    <property type="entry name" value="CBS"/>
    <property type="match status" value="1"/>
</dbReference>
<dbReference type="PANTHER" id="PTHR43080">
    <property type="entry name" value="CBS DOMAIN-CONTAINING PROTEIN CBSX3, MITOCHONDRIAL"/>
    <property type="match status" value="1"/>
</dbReference>
<evidence type="ECO:0000259" key="3">
    <source>
        <dbReference type="PROSITE" id="PS51371"/>
    </source>
</evidence>
<accession>A0ABM6CGF1</accession>
<proteinExistence type="predicted"/>
<dbReference type="SUPFAM" id="SSF54631">
    <property type="entry name" value="CBS-domain pair"/>
    <property type="match status" value="1"/>
</dbReference>
<dbReference type="InterPro" id="IPR051257">
    <property type="entry name" value="Diverse_CBS-Domain"/>
</dbReference>
<name>A0ABM6CGF1_9HYPH</name>
<feature type="domain" description="CBS" evidence="3">
    <location>
        <begin position="7"/>
        <end position="67"/>
    </location>
</feature>
<dbReference type="InterPro" id="IPR046342">
    <property type="entry name" value="CBS_dom_sf"/>
</dbReference>
<evidence type="ECO:0000256" key="1">
    <source>
        <dbReference type="ARBA" id="ARBA00023122"/>
    </source>
</evidence>
<evidence type="ECO:0000313" key="5">
    <source>
        <dbReference type="Proteomes" id="UP000078551"/>
    </source>
</evidence>
<geneLocation type="plasmid" evidence="4 5">
    <name>pRphaN771b</name>
</geneLocation>
<dbReference type="EMBL" id="CP013570">
    <property type="protein sequence ID" value="ANL87343.1"/>
    <property type="molecule type" value="Genomic_DNA"/>
</dbReference>
<keyword evidence="1 2" id="KW-0129">CBS domain</keyword>
<dbReference type="SMART" id="SM00116">
    <property type="entry name" value="CBS"/>
    <property type="match status" value="1"/>
</dbReference>
<dbReference type="InterPro" id="IPR000644">
    <property type="entry name" value="CBS_dom"/>
</dbReference>
<dbReference type="PROSITE" id="PS51371">
    <property type="entry name" value="CBS"/>
    <property type="match status" value="1"/>
</dbReference>
<sequence>MLVQAIMTSPAITVTASASVAEAARLMLDNRISGLPVVDANGALVGIVSEGVKDQLVWVDPYYGIALPPPDAETRQA</sequence>
<protein>
    <submittedName>
        <fullName evidence="4">CBS domain-containing protein</fullName>
    </submittedName>
</protein>
<keyword evidence="4" id="KW-0614">Plasmid</keyword>
<reference evidence="4 5" key="1">
    <citation type="submission" date="2015-11" db="EMBL/GenBank/DDBJ databases">
        <title>The limits of bacterial species coexistence and the symbiotic plasmid transference in sympatric Rhizobium populations.</title>
        <authorList>
            <person name="Perez-Carrascal O.M."/>
            <person name="VanInsberghe D."/>
            <person name="Juarez S."/>
            <person name="Polz M.F."/>
            <person name="Vinuesa P."/>
            <person name="Gonzalez V."/>
        </authorList>
    </citation>
    <scope>NUCLEOTIDE SEQUENCE [LARGE SCALE GENOMIC DNA]</scope>
    <source>
        <strain evidence="4 5">N771</strain>
        <plasmid evidence="4 5">pRphaN771b</plasmid>
    </source>
</reference>
<dbReference type="PANTHER" id="PTHR43080:SF29">
    <property type="entry name" value="OS02G0818000 PROTEIN"/>
    <property type="match status" value="1"/>
</dbReference>
<dbReference type="Gene3D" id="3.10.580.10">
    <property type="entry name" value="CBS-domain"/>
    <property type="match status" value="1"/>
</dbReference>
<evidence type="ECO:0000256" key="2">
    <source>
        <dbReference type="PROSITE-ProRule" id="PRU00703"/>
    </source>
</evidence>
<dbReference type="Proteomes" id="UP000078551">
    <property type="component" value="Plasmid pRphaN771b"/>
</dbReference>